<feature type="domain" description="RsdA/BaiN/AoA(So)-like Rossmann fold-like" evidence="4">
    <location>
        <begin position="5"/>
        <end position="404"/>
    </location>
</feature>
<evidence type="ECO:0000313" key="7">
    <source>
        <dbReference type="Proteomes" id="UP000596074"/>
    </source>
</evidence>
<sequence length="428" mass="46620">MSAVIAVIGAGPAGLMAAERMAAAGYRVEVFDAMPSVARKFLLAGIGGMNITHSEDYPLFVQRYREASSHLQPMLDAFPPAALREWIHQLGIDTFVGSSGRVFPTDMKAAPLLRRWLQRLRQQGVVFHPRQRWIGWQQDEQGLCWQFQGPDGEHEQRFSAVVLALGGASWPKLGSDGRWVDVLQQAGVAVTPLQASNCGFDLPWSDYLRERFAGTPVKHIRLSVTTADGRTESKTGEFVITGYGIEGSLVYALSAPLRQRWQQQPEQARLILDWLPHSSAEQISAKLQQPRKGMSFANVLRKKLHLPPLAGALLKECCPHLDPNDSQAVAAALKAMPLPAVTGTRPIAEAISCAGGVQFTALTADLMLKDLPGVFAAGEMLDWEAPTGGYLLTACFATGRYAGDALLRYVQQQDVTPDAEPAQGQGLE</sequence>
<evidence type="ECO:0000313" key="6">
    <source>
        <dbReference type="EMBL" id="QQD24253.1"/>
    </source>
</evidence>
<dbReference type="Gene3D" id="3.50.50.60">
    <property type="entry name" value="FAD/NAD(P)-binding domain"/>
    <property type="match status" value="1"/>
</dbReference>
<dbReference type="SUPFAM" id="SSF51905">
    <property type="entry name" value="FAD/NAD(P)-binding domain"/>
    <property type="match status" value="1"/>
</dbReference>
<feature type="domain" description="RsdA/BaiN/AoA(So)-like insert" evidence="5">
    <location>
        <begin position="194"/>
        <end position="352"/>
    </location>
</feature>
<accession>A0A9X7YNM4</accession>
<evidence type="ECO:0000256" key="1">
    <source>
        <dbReference type="ARBA" id="ARBA00001974"/>
    </source>
</evidence>
<dbReference type="KEGG" id="vcw:GJQ55_07075"/>
<dbReference type="AlphaFoldDB" id="A0A9X7YNM4"/>
<gene>
    <name evidence="6" type="ORF">GJQ55_07075</name>
</gene>
<protein>
    <submittedName>
        <fullName evidence="6">TIGR03862 family flavoprotein</fullName>
    </submittedName>
</protein>
<dbReference type="InterPro" id="IPR055178">
    <property type="entry name" value="RsdA/BaiN/AoA(So)-like_dom"/>
</dbReference>
<organism evidence="6 7">
    <name type="scientific">Venatoribacter cucullus</name>
    <dbReference type="NCBI Taxonomy" id="2661630"/>
    <lineage>
        <taxon>Bacteria</taxon>
        <taxon>Pseudomonadati</taxon>
        <taxon>Pseudomonadota</taxon>
        <taxon>Gammaproteobacteria</taxon>
        <taxon>Oceanospirillales</taxon>
        <taxon>Oceanospirillaceae</taxon>
        <taxon>Venatoribacter</taxon>
    </lineage>
</organism>
<dbReference type="PRINTS" id="PR00368">
    <property type="entry name" value="FADPNR"/>
</dbReference>
<evidence type="ECO:0000256" key="2">
    <source>
        <dbReference type="ARBA" id="ARBA00022630"/>
    </source>
</evidence>
<evidence type="ECO:0000256" key="3">
    <source>
        <dbReference type="ARBA" id="ARBA00022827"/>
    </source>
</evidence>
<keyword evidence="3" id="KW-0274">FAD</keyword>
<reference evidence="6 7" key="1">
    <citation type="submission" date="2019-11" db="EMBL/GenBank/DDBJ databases">
        <title>Venatorbacter sp. nov. a predator of Campylobacter and other Gram-negative bacteria.</title>
        <authorList>
            <person name="Saeedi A."/>
            <person name="Cummings N.J."/>
            <person name="Connerton I.F."/>
            <person name="Connerton P.L."/>
        </authorList>
    </citation>
    <scope>NUCLEOTIDE SEQUENCE [LARGE SCALE GENOMIC DNA]</scope>
    <source>
        <strain evidence="6">XL5</strain>
    </source>
</reference>
<dbReference type="NCBIfam" id="TIGR03862">
    <property type="entry name" value="flavo_PP4765"/>
    <property type="match status" value="1"/>
</dbReference>
<dbReference type="SUPFAM" id="SSF160996">
    <property type="entry name" value="HI0933 insert domain-like"/>
    <property type="match status" value="1"/>
</dbReference>
<dbReference type="InterPro" id="IPR023166">
    <property type="entry name" value="BaiN-like_dom_sf"/>
</dbReference>
<proteinExistence type="predicted"/>
<dbReference type="RefSeq" id="WP_228344293.1">
    <property type="nucleotide sequence ID" value="NZ_CP046056.1"/>
</dbReference>
<dbReference type="InterPro" id="IPR004792">
    <property type="entry name" value="BaiN-like"/>
</dbReference>
<dbReference type="InterPro" id="IPR057661">
    <property type="entry name" value="RsdA/BaiN/AoA(So)_Rossmann"/>
</dbReference>
<name>A0A9X7YNM4_9GAMM</name>
<evidence type="ECO:0000259" key="5">
    <source>
        <dbReference type="Pfam" id="PF22780"/>
    </source>
</evidence>
<dbReference type="Pfam" id="PF03486">
    <property type="entry name" value="HI0933_like"/>
    <property type="match status" value="1"/>
</dbReference>
<dbReference type="Pfam" id="PF22780">
    <property type="entry name" value="HI0933_like_1st"/>
    <property type="match status" value="1"/>
</dbReference>
<dbReference type="PANTHER" id="PTHR42887:SF1">
    <property type="entry name" value="BLR3961 PROTEIN"/>
    <property type="match status" value="1"/>
</dbReference>
<dbReference type="EMBL" id="CP046056">
    <property type="protein sequence ID" value="QQD24253.1"/>
    <property type="molecule type" value="Genomic_DNA"/>
</dbReference>
<dbReference type="Gene3D" id="2.40.30.10">
    <property type="entry name" value="Translation factors"/>
    <property type="match status" value="1"/>
</dbReference>
<dbReference type="InterPro" id="IPR036188">
    <property type="entry name" value="FAD/NAD-bd_sf"/>
</dbReference>
<comment type="cofactor">
    <cofactor evidence="1">
        <name>FAD</name>
        <dbReference type="ChEBI" id="CHEBI:57692"/>
    </cofactor>
</comment>
<evidence type="ECO:0000259" key="4">
    <source>
        <dbReference type="Pfam" id="PF03486"/>
    </source>
</evidence>
<dbReference type="NCBIfam" id="TIGR00275">
    <property type="entry name" value="aminoacetone oxidase family FAD-binding enzyme"/>
    <property type="match status" value="1"/>
</dbReference>
<keyword evidence="7" id="KW-1185">Reference proteome</keyword>
<dbReference type="Gene3D" id="1.10.8.260">
    <property type="entry name" value="HI0933 insert domain-like"/>
    <property type="match status" value="1"/>
</dbReference>
<keyword evidence="2" id="KW-0285">Flavoprotein</keyword>
<dbReference type="PANTHER" id="PTHR42887">
    <property type="entry name" value="OS12G0638800 PROTEIN"/>
    <property type="match status" value="1"/>
</dbReference>
<dbReference type="InterPro" id="IPR022460">
    <property type="entry name" value="Flavoprotein_PP4765"/>
</dbReference>
<dbReference type="Proteomes" id="UP000596074">
    <property type="component" value="Chromosome"/>
</dbReference>